<dbReference type="Pfam" id="PF10411">
    <property type="entry name" value="DsbC_N"/>
    <property type="match status" value="1"/>
</dbReference>
<dbReference type="SUPFAM" id="SSF54423">
    <property type="entry name" value="DsbC/DsbG N-terminal domain-like"/>
    <property type="match status" value="1"/>
</dbReference>
<evidence type="ECO:0000256" key="7">
    <source>
        <dbReference type="RuleBase" id="RU364038"/>
    </source>
</evidence>
<dbReference type="GO" id="GO:0042597">
    <property type="term" value="C:periplasmic space"/>
    <property type="evidence" value="ECO:0007669"/>
    <property type="project" value="UniProtKB-SubCell"/>
</dbReference>
<comment type="function">
    <text evidence="7">Required for disulfide bond formation in some periplasmic proteins. Acts by transferring its disulfide bond to other proteins and is reduced in the process.</text>
</comment>
<gene>
    <name evidence="10" type="ORF">AT705_24660</name>
</gene>
<evidence type="ECO:0000256" key="1">
    <source>
        <dbReference type="ARBA" id="ARBA00004418"/>
    </source>
</evidence>
<dbReference type="Gene3D" id="3.10.450.70">
    <property type="entry name" value="Disulphide bond isomerase, DsbC/G, N-terminal"/>
    <property type="match status" value="1"/>
</dbReference>
<evidence type="ECO:0000256" key="2">
    <source>
        <dbReference type="ARBA" id="ARBA00009813"/>
    </source>
</evidence>
<dbReference type="RefSeq" id="WP_058798993.1">
    <property type="nucleotide sequence ID" value="NZ_CP013613.1"/>
</dbReference>
<evidence type="ECO:0000313" key="11">
    <source>
        <dbReference type="Proteomes" id="UP000069015"/>
    </source>
</evidence>
<dbReference type="InterPro" id="IPR036249">
    <property type="entry name" value="Thioredoxin-like_sf"/>
</dbReference>
<dbReference type="Pfam" id="PF13098">
    <property type="entry name" value="Thioredoxin_2"/>
    <property type="match status" value="1"/>
</dbReference>
<dbReference type="PANTHER" id="PTHR35272">
    <property type="entry name" value="THIOL:DISULFIDE INTERCHANGE PROTEIN DSBC-RELATED"/>
    <property type="match status" value="1"/>
</dbReference>
<feature type="signal peptide" evidence="7">
    <location>
        <begin position="1"/>
        <end position="24"/>
    </location>
</feature>
<dbReference type="SUPFAM" id="SSF52833">
    <property type="entry name" value="Thioredoxin-like"/>
    <property type="match status" value="1"/>
</dbReference>
<keyword evidence="10" id="KW-0614">Plasmid</keyword>
<dbReference type="AlphaFoldDB" id="A0A0U3H0P4"/>
<name>A0A0U3H0P4_9GAMM</name>
<feature type="chain" id="PRO_5010004961" description="Thiol:disulfide interchange protein" evidence="7">
    <location>
        <begin position="25"/>
        <end position="264"/>
    </location>
</feature>
<evidence type="ECO:0000259" key="9">
    <source>
        <dbReference type="Pfam" id="PF13098"/>
    </source>
</evidence>
<proteinExistence type="inferred from homology"/>
<dbReference type="InterPro" id="IPR009094">
    <property type="entry name" value="DiS-bond_isomerase_DsbC/G_N_sf"/>
</dbReference>
<dbReference type="InterPro" id="IPR051470">
    <property type="entry name" value="Thiol:disulfide_interchange"/>
</dbReference>
<evidence type="ECO:0000256" key="3">
    <source>
        <dbReference type="ARBA" id="ARBA00022729"/>
    </source>
</evidence>
<dbReference type="KEGG" id="prr:AT705_24660"/>
<dbReference type="Gene3D" id="3.40.30.10">
    <property type="entry name" value="Glutaredoxin"/>
    <property type="match status" value="1"/>
</dbReference>
<keyword evidence="4 7" id="KW-0574">Periplasm</keyword>
<dbReference type="PANTHER" id="PTHR35272:SF3">
    <property type="entry name" value="THIOL:DISULFIDE INTERCHANGE PROTEIN DSBC"/>
    <property type="match status" value="1"/>
</dbReference>
<sequence>MIQKLNHWRLTLAIAVSMSLPSLAAYGYENPANADPTMIEQFQQLVPVPIIAVEPSPLPGLLQVITDKAVFYYSEDGRYIFAGNLHQANPELTNLTQARFATERAKKIHALKDEFITFEAADPEFEVLVFFDTSCGYCRKLHREVAQLNALGITIHYAAWPRHGVYNRHNRTQYTSSYYKLENVWCADDRHAALTATTRNVTVARTQCDNTIAAQFQLGVDIGVAATPAIYAMDGTEIQRGYLPAKELQAKIRQALSSHSEQPQ</sequence>
<evidence type="ECO:0000256" key="4">
    <source>
        <dbReference type="ARBA" id="ARBA00022764"/>
    </source>
</evidence>
<evidence type="ECO:0000313" key="10">
    <source>
        <dbReference type="EMBL" id="ALU46158.1"/>
    </source>
</evidence>
<evidence type="ECO:0000256" key="5">
    <source>
        <dbReference type="ARBA" id="ARBA00023157"/>
    </source>
</evidence>
<protein>
    <recommendedName>
        <fullName evidence="7">Thiol:disulfide interchange protein</fullName>
    </recommendedName>
</protein>
<dbReference type="Proteomes" id="UP000069015">
    <property type="component" value="Plasmid pMBL6842"/>
</dbReference>
<dbReference type="EMBL" id="CP013613">
    <property type="protein sequence ID" value="ALU46158.1"/>
    <property type="molecule type" value="Genomic_DNA"/>
</dbReference>
<evidence type="ECO:0000256" key="6">
    <source>
        <dbReference type="ARBA" id="ARBA00023284"/>
    </source>
</evidence>
<keyword evidence="6 7" id="KW-0676">Redox-active center</keyword>
<keyword evidence="3 7" id="KW-0732">Signal</keyword>
<accession>A0A0U3H0P4</accession>
<reference evidence="10 11" key="1">
    <citation type="submission" date="2015-12" db="EMBL/GenBank/DDBJ databases">
        <title>Complete genome sequence of Pseudoalteromonas rubra SCSIO 6842, harboring a conjugative plasmid.</title>
        <authorList>
            <person name="Li B."/>
            <person name="Wang X."/>
        </authorList>
    </citation>
    <scope>NUCLEOTIDE SEQUENCE [LARGE SCALE GENOMIC DNA]</scope>
    <source>
        <strain evidence="10 11">SCSIO 6842</strain>
        <plasmid evidence="11">Plasmid pMBL6842</plasmid>
    </source>
</reference>
<evidence type="ECO:0000259" key="8">
    <source>
        <dbReference type="Pfam" id="PF10411"/>
    </source>
</evidence>
<dbReference type="InterPro" id="IPR018950">
    <property type="entry name" value="DiS-bond_isomerase_DsbC/G_N"/>
</dbReference>
<dbReference type="CDD" id="cd03020">
    <property type="entry name" value="DsbA_DsbC_DsbG"/>
    <property type="match status" value="1"/>
</dbReference>
<dbReference type="InterPro" id="IPR012336">
    <property type="entry name" value="Thioredoxin-like_fold"/>
</dbReference>
<geneLocation type="plasmid" evidence="10 11">
    <name>pMBL6842</name>
</geneLocation>
<keyword evidence="5" id="KW-1015">Disulfide bond</keyword>
<comment type="subcellular location">
    <subcellularLocation>
        <location evidence="1 7">Periplasm</location>
    </subcellularLocation>
</comment>
<organism evidence="10 11">
    <name type="scientific">Pseudoalteromonas rubra</name>
    <dbReference type="NCBI Taxonomy" id="43658"/>
    <lineage>
        <taxon>Bacteria</taxon>
        <taxon>Pseudomonadati</taxon>
        <taxon>Pseudomonadota</taxon>
        <taxon>Gammaproteobacteria</taxon>
        <taxon>Alteromonadales</taxon>
        <taxon>Pseudoalteromonadaceae</taxon>
        <taxon>Pseudoalteromonas</taxon>
    </lineage>
</organism>
<dbReference type="InterPro" id="IPR033954">
    <property type="entry name" value="DiS-bond_Isoase_DsbC/G"/>
</dbReference>
<feature type="domain" description="Disulphide bond isomerase DsbC/G N-terminal" evidence="8">
    <location>
        <begin position="34"/>
        <end position="97"/>
    </location>
</feature>
<feature type="domain" description="Thioredoxin-like fold" evidence="9">
    <location>
        <begin position="127"/>
        <end position="251"/>
    </location>
</feature>
<comment type="similarity">
    <text evidence="2 7">Belongs to the thioredoxin family. DsbC subfamily.</text>
</comment>